<organism evidence="3 4">
    <name type="scientific">Actinocatenispora rupis</name>
    <dbReference type="NCBI Taxonomy" id="519421"/>
    <lineage>
        <taxon>Bacteria</taxon>
        <taxon>Bacillati</taxon>
        <taxon>Actinomycetota</taxon>
        <taxon>Actinomycetes</taxon>
        <taxon>Micromonosporales</taxon>
        <taxon>Micromonosporaceae</taxon>
        <taxon>Actinocatenispora</taxon>
    </lineage>
</organism>
<name>A0A8J3NCI1_9ACTN</name>
<comment type="similarity">
    <text evidence="1">Belongs to the YciI family.</text>
</comment>
<gene>
    <name evidence="3" type="ORF">Aru02nite_13580</name>
</gene>
<keyword evidence="4" id="KW-1185">Reference proteome</keyword>
<protein>
    <recommendedName>
        <fullName evidence="2">YCII-related domain-containing protein</fullName>
    </recommendedName>
</protein>
<dbReference type="PANTHER" id="PTHR35174">
    <property type="entry name" value="BLL7171 PROTEIN-RELATED"/>
    <property type="match status" value="1"/>
</dbReference>
<evidence type="ECO:0000313" key="4">
    <source>
        <dbReference type="Proteomes" id="UP000612808"/>
    </source>
</evidence>
<dbReference type="Proteomes" id="UP000612808">
    <property type="component" value="Unassembled WGS sequence"/>
</dbReference>
<dbReference type="InterPro" id="IPR011008">
    <property type="entry name" value="Dimeric_a/b-barrel"/>
</dbReference>
<dbReference type="InterPro" id="IPR005545">
    <property type="entry name" value="YCII"/>
</dbReference>
<dbReference type="Gene3D" id="3.30.70.1060">
    <property type="entry name" value="Dimeric alpha+beta barrel"/>
    <property type="match status" value="1"/>
</dbReference>
<evidence type="ECO:0000259" key="2">
    <source>
        <dbReference type="Pfam" id="PF03795"/>
    </source>
</evidence>
<evidence type="ECO:0000313" key="3">
    <source>
        <dbReference type="EMBL" id="GID10469.1"/>
    </source>
</evidence>
<accession>A0A8J3NCI1</accession>
<reference evidence="3" key="1">
    <citation type="submission" date="2021-01" db="EMBL/GenBank/DDBJ databases">
        <title>Whole genome shotgun sequence of Actinocatenispora rupis NBRC 107355.</title>
        <authorList>
            <person name="Komaki H."/>
            <person name="Tamura T."/>
        </authorList>
    </citation>
    <scope>NUCLEOTIDE SEQUENCE</scope>
    <source>
        <strain evidence="3">NBRC 107355</strain>
    </source>
</reference>
<proteinExistence type="inferred from homology"/>
<sequence>MKYLVLIYANAQSWGHPIFLRTAAGQALSEDRRAALAADLDALLTEINDSGELVSGAALADPATARTVRSADGGPLATDGPYGESKEQLAGFFLVDCATRERAEEIAGRFPEARYGGAVELRPVMDLGGEEM</sequence>
<feature type="domain" description="YCII-related" evidence="2">
    <location>
        <begin position="1"/>
        <end position="126"/>
    </location>
</feature>
<dbReference type="AlphaFoldDB" id="A0A8J3NCI1"/>
<dbReference type="PANTHER" id="PTHR35174:SF3">
    <property type="entry name" value="BLL7171 PROTEIN"/>
    <property type="match status" value="1"/>
</dbReference>
<evidence type="ECO:0000256" key="1">
    <source>
        <dbReference type="ARBA" id="ARBA00007689"/>
    </source>
</evidence>
<dbReference type="Pfam" id="PF03795">
    <property type="entry name" value="YCII"/>
    <property type="match status" value="1"/>
</dbReference>
<comment type="caution">
    <text evidence="3">The sequence shown here is derived from an EMBL/GenBank/DDBJ whole genome shotgun (WGS) entry which is preliminary data.</text>
</comment>
<dbReference type="EMBL" id="BOMB01000008">
    <property type="protein sequence ID" value="GID10469.1"/>
    <property type="molecule type" value="Genomic_DNA"/>
</dbReference>
<dbReference type="RefSeq" id="WP_203655775.1">
    <property type="nucleotide sequence ID" value="NZ_BAAAZM010000003.1"/>
</dbReference>
<dbReference type="SUPFAM" id="SSF54909">
    <property type="entry name" value="Dimeric alpha+beta barrel"/>
    <property type="match status" value="1"/>
</dbReference>